<keyword evidence="1 4" id="KW-0808">Transferase</keyword>
<dbReference type="PANTHER" id="PTHR43420:SF44">
    <property type="entry name" value="ACETYLTRANSFERASE YPEA"/>
    <property type="match status" value="1"/>
</dbReference>
<evidence type="ECO:0000313" key="4">
    <source>
        <dbReference type="EMBL" id="SEG45879.1"/>
    </source>
</evidence>
<dbReference type="SUPFAM" id="SSF55729">
    <property type="entry name" value="Acyl-CoA N-acyltransferases (Nat)"/>
    <property type="match status" value="1"/>
</dbReference>
<dbReference type="Proteomes" id="UP000236743">
    <property type="component" value="Unassembled WGS sequence"/>
</dbReference>
<evidence type="ECO:0000256" key="2">
    <source>
        <dbReference type="ARBA" id="ARBA00023315"/>
    </source>
</evidence>
<dbReference type="InterPro" id="IPR016181">
    <property type="entry name" value="Acyl_CoA_acyltransferase"/>
</dbReference>
<evidence type="ECO:0000256" key="1">
    <source>
        <dbReference type="ARBA" id="ARBA00022679"/>
    </source>
</evidence>
<dbReference type="PROSITE" id="PS51186">
    <property type="entry name" value="GNAT"/>
    <property type="match status" value="1"/>
</dbReference>
<evidence type="ECO:0000313" key="5">
    <source>
        <dbReference type="Proteomes" id="UP000236743"/>
    </source>
</evidence>
<dbReference type="RefSeq" id="WP_103873207.1">
    <property type="nucleotide sequence ID" value="NZ_FNUY01000005.1"/>
</dbReference>
<keyword evidence="5" id="KW-1185">Reference proteome</keyword>
<reference evidence="4 5" key="1">
    <citation type="submission" date="2016-10" db="EMBL/GenBank/DDBJ databases">
        <authorList>
            <person name="de Groot N.N."/>
        </authorList>
    </citation>
    <scope>NUCLEOTIDE SEQUENCE [LARGE SCALE GENOMIC DNA]</scope>
    <source>
        <strain evidence="4 5">DSM 26656</strain>
    </source>
</reference>
<sequence>MPSSAMDWLRRLLHPESAPARTGRLDVRHARHVAALHHLGGFARGWEPGECAALLADPAVMTDGVFAASAAHPDGFVMSRKAADEAEILSIVVSPARRRDGLARTLLGAHLAGLAAKGVVQVFLEVEDGNLPAEKLYRHFGFREVGRRKGYYPKPDGSRVAAIAMRLDLA</sequence>
<protein>
    <submittedName>
        <fullName evidence="4">Ribosomal-protein-alanine N-acetyltransferase</fullName>
    </submittedName>
</protein>
<dbReference type="AlphaFoldDB" id="A0A1H6AAU3"/>
<dbReference type="OrthoDB" id="9804026at2"/>
<dbReference type="Gene3D" id="3.40.630.30">
    <property type="match status" value="1"/>
</dbReference>
<gene>
    <name evidence="4" type="ORF">SAMN04488115_105331</name>
</gene>
<name>A0A1H6AAU3_9HYPH</name>
<dbReference type="EMBL" id="FNUY01000005">
    <property type="protein sequence ID" value="SEG45879.1"/>
    <property type="molecule type" value="Genomic_DNA"/>
</dbReference>
<feature type="domain" description="N-acetyltransferase" evidence="3">
    <location>
        <begin position="25"/>
        <end position="170"/>
    </location>
</feature>
<dbReference type="InterPro" id="IPR000182">
    <property type="entry name" value="GNAT_dom"/>
</dbReference>
<dbReference type="InterPro" id="IPR050680">
    <property type="entry name" value="YpeA/RimI_acetyltransf"/>
</dbReference>
<organism evidence="4 5">
    <name type="scientific">Bosea lathyri</name>
    <dbReference type="NCBI Taxonomy" id="1036778"/>
    <lineage>
        <taxon>Bacteria</taxon>
        <taxon>Pseudomonadati</taxon>
        <taxon>Pseudomonadota</taxon>
        <taxon>Alphaproteobacteria</taxon>
        <taxon>Hyphomicrobiales</taxon>
        <taxon>Boseaceae</taxon>
        <taxon>Bosea</taxon>
    </lineage>
</organism>
<dbReference type="GO" id="GO:0016747">
    <property type="term" value="F:acyltransferase activity, transferring groups other than amino-acyl groups"/>
    <property type="evidence" value="ECO:0007669"/>
    <property type="project" value="InterPro"/>
</dbReference>
<dbReference type="PANTHER" id="PTHR43420">
    <property type="entry name" value="ACETYLTRANSFERASE"/>
    <property type="match status" value="1"/>
</dbReference>
<dbReference type="Pfam" id="PF00583">
    <property type="entry name" value="Acetyltransf_1"/>
    <property type="match status" value="1"/>
</dbReference>
<keyword evidence="2" id="KW-0012">Acyltransferase</keyword>
<evidence type="ECO:0000259" key="3">
    <source>
        <dbReference type="PROSITE" id="PS51186"/>
    </source>
</evidence>
<proteinExistence type="predicted"/>
<dbReference type="CDD" id="cd04301">
    <property type="entry name" value="NAT_SF"/>
    <property type="match status" value="1"/>
</dbReference>
<accession>A0A1H6AAU3</accession>